<sequence length="328" mass="38947">MKLRLILWVLIFNSCFSYGIIKRITSVSDTKETEVCRFNPRQWSYQNSTLILHAEFDFCNGEMIAKTYCFQDPFENSYEHKVLELKDTCELEKDKIFKKIPIIRSVLKSYFLVYDKELQKKYSPKYDYLDLQNSFLENLTSKRNEGNLIFSDYHFDPYYSKKSFEEKILKNFDRFSYFESDNQSILVYLGEELITEFFYAQEKRNFQWTGVNSANSKPIRKLNKIPFNSERIVEVNLNGGARPVFLTDFTPLFMNQNSKLREIELHTKEKKIYYPSRFLFNGGLVLLIPPALILDVLTFPFQMFGNFSKNLACAYYEGPNCKNPWYDP</sequence>
<dbReference type="EMBL" id="AOHC02000026">
    <property type="protein sequence ID" value="EMY78078.1"/>
    <property type="molecule type" value="Genomic_DNA"/>
</dbReference>
<dbReference type="AlphaFoldDB" id="N1WQI6"/>
<comment type="caution">
    <text evidence="2">The sequence shown here is derived from an EMBL/GenBank/DDBJ whole genome shotgun (WGS) entry which is preliminary data.</text>
</comment>
<keyword evidence="1" id="KW-0472">Membrane</keyword>
<keyword evidence="1" id="KW-1133">Transmembrane helix</keyword>
<protein>
    <submittedName>
        <fullName evidence="2">Uncharacterized protein</fullName>
    </submittedName>
</protein>
<keyword evidence="3" id="KW-1185">Reference proteome</keyword>
<evidence type="ECO:0000256" key="1">
    <source>
        <dbReference type="SAM" id="Phobius"/>
    </source>
</evidence>
<dbReference type="Proteomes" id="UP000012313">
    <property type="component" value="Unassembled WGS sequence"/>
</dbReference>
<keyword evidence="1" id="KW-0812">Transmembrane</keyword>
<feature type="transmembrane region" description="Helical" evidence="1">
    <location>
        <begin position="278"/>
        <end position="299"/>
    </location>
</feature>
<gene>
    <name evidence="2" type="ORF">LEP1GSC060_1777</name>
</gene>
<dbReference type="RefSeq" id="WP_003001052.1">
    <property type="nucleotide sequence ID" value="NZ_AOHC02000026.1"/>
</dbReference>
<accession>N1WQI6</accession>
<reference evidence="2" key="1">
    <citation type="submission" date="2013-03" db="EMBL/GenBank/DDBJ databases">
        <authorList>
            <person name="Harkins D.M."/>
            <person name="Durkin A.S."/>
            <person name="Brinkac L.M."/>
            <person name="Haft D.H."/>
            <person name="Selengut J.D."/>
            <person name="Sanka R."/>
            <person name="DePew J."/>
            <person name="Purushe J."/>
            <person name="Hartskeerl R.A."/>
            <person name="Ahmed A."/>
            <person name="van der Linden H."/>
            <person name="Goris M.G.A."/>
            <person name="Vinetz J.M."/>
            <person name="Sutton G.G."/>
            <person name="Nierman W.C."/>
            <person name="Fouts D.E."/>
        </authorList>
    </citation>
    <scope>NUCLEOTIDE SEQUENCE [LARGE SCALE GENOMIC DNA]</scope>
    <source>
        <strain evidence="2">ICFT</strain>
    </source>
</reference>
<evidence type="ECO:0000313" key="2">
    <source>
        <dbReference type="EMBL" id="EMY78078.1"/>
    </source>
</evidence>
<proteinExistence type="predicted"/>
<name>N1WQI6_9LEPT</name>
<evidence type="ECO:0000313" key="3">
    <source>
        <dbReference type="Proteomes" id="UP000012313"/>
    </source>
</evidence>
<organism evidence="2 3">
    <name type="scientific">Leptospira weilii serovar Ranarum str. ICFT</name>
    <dbReference type="NCBI Taxonomy" id="1218598"/>
    <lineage>
        <taxon>Bacteria</taxon>
        <taxon>Pseudomonadati</taxon>
        <taxon>Spirochaetota</taxon>
        <taxon>Spirochaetia</taxon>
        <taxon>Leptospirales</taxon>
        <taxon>Leptospiraceae</taxon>
        <taxon>Leptospira</taxon>
    </lineage>
</organism>